<reference evidence="3 4" key="1">
    <citation type="submission" date="2017-11" db="EMBL/GenBank/DDBJ databases">
        <title>Comparitive Functional Genomics of Dry Heat Resistant strains isolated from the Viking Spacecraft.</title>
        <authorList>
            <person name="Seuylemezian A."/>
            <person name="Cooper K."/>
            <person name="Vaishampayan P."/>
        </authorList>
    </citation>
    <scope>NUCLEOTIDE SEQUENCE [LARGE SCALE GENOMIC DNA]</scope>
    <source>
        <strain evidence="3 4">V1-29</strain>
    </source>
</reference>
<organism evidence="3 4">
    <name type="scientific">Peribacillus deserti</name>
    <dbReference type="NCBI Taxonomy" id="673318"/>
    <lineage>
        <taxon>Bacteria</taxon>
        <taxon>Bacillati</taxon>
        <taxon>Bacillota</taxon>
        <taxon>Bacilli</taxon>
        <taxon>Bacillales</taxon>
        <taxon>Bacillaceae</taxon>
        <taxon>Peribacillus</taxon>
    </lineage>
</organism>
<dbReference type="EMBL" id="PGUY01000042">
    <property type="protein sequence ID" value="PLT29354.1"/>
    <property type="molecule type" value="Genomic_DNA"/>
</dbReference>
<name>A0A2N5M4R3_9BACI</name>
<dbReference type="Pfam" id="PF20956">
    <property type="entry name" value="DUF4931_C"/>
    <property type="match status" value="1"/>
</dbReference>
<feature type="domain" description="DUF4931" evidence="1">
    <location>
        <begin position="10"/>
        <end position="133"/>
    </location>
</feature>
<dbReference type="PIRSF" id="PIRSF031505">
    <property type="entry name" value="GalT_short"/>
    <property type="match status" value="1"/>
</dbReference>
<gene>
    <name evidence="3" type="ORF">CUU66_13645</name>
</gene>
<feature type="domain" description="DUF4931" evidence="2">
    <location>
        <begin position="137"/>
        <end position="253"/>
    </location>
</feature>
<dbReference type="Proteomes" id="UP000234748">
    <property type="component" value="Unassembled WGS sequence"/>
</dbReference>
<proteinExistence type="predicted"/>
<evidence type="ECO:0000313" key="3">
    <source>
        <dbReference type="EMBL" id="PLT29354.1"/>
    </source>
</evidence>
<dbReference type="SUPFAM" id="SSF54197">
    <property type="entry name" value="HIT-like"/>
    <property type="match status" value="1"/>
</dbReference>
<keyword evidence="4" id="KW-1185">Reference proteome</keyword>
<dbReference type="InterPro" id="IPR012361">
    <property type="entry name" value="GalT_short"/>
</dbReference>
<dbReference type="InterPro" id="IPR036265">
    <property type="entry name" value="HIT-like_sf"/>
</dbReference>
<dbReference type="Gene3D" id="3.30.428.10">
    <property type="entry name" value="HIT-like"/>
    <property type="match status" value="1"/>
</dbReference>
<evidence type="ECO:0000313" key="4">
    <source>
        <dbReference type="Proteomes" id="UP000234748"/>
    </source>
</evidence>
<dbReference type="InterPro" id="IPR049285">
    <property type="entry name" value="DUF4931_C"/>
</dbReference>
<dbReference type="AlphaFoldDB" id="A0A2N5M4R3"/>
<dbReference type="InterPro" id="IPR046322">
    <property type="entry name" value="DUF4931"/>
</dbReference>
<accession>A0A2N5M4R3</accession>
<protein>
    <submittedName>
        <fullName evidence="3">DUF4931 domain-containing protein</fullName>
    </submittedName>
</protein>
<comment type="caution">
    <text evidence="3">The sequence shown here is derived from an EMBL/GenBank/DDBJ whole genome shotgun (WGS) entry which is preliminary data.</text>
</comment>
<dbReference type="Pfam" id="PF16285">
    <property type="entry name" value="DUF4931_N"/>
    <property type="match status" value="1"/>
</dbReference>
<dbReference type="OrthoDB" id="1803128at2"/>
<evidence type="ECO:0000259" key="1">
    <source>
        <dbReference type="Pfam" id="PF16285"/>
    </source>
</evidence>
<evidence type="ECO:0000259" key="2">
    <source>
        <dbReference type="Pfam" id="PF20956"/>
    </source>
</evidence>
<sequence length="255" mass="29287">MGYENDLLFFQNNIGMEKPNSMVNRSTDCPFCDRDALTDILDHRGSILYLKNKFPTLTETYQTLIIETDDCHADISTYEKPHLINLLDFSIQKWEQMINTGEFKSVIFYKNHGPLSGGTIHHPHMQIVGLKSIDYNKNISDHYFRGLPIAEDDGLELNVSSHPIMGFTEFNIILRNKNRIAAFADYLQITAHYILNSFHKGCNSYNLFFYHRDGAIMCKAVPRFVASPLFIGYSLSQVSSNLEETVKKIKALYKL</sequence>
<dbReference type="RefSeq" id="WP_101643086.1">
    <property type="nucleotide sequence ID" value="NZ_PGUY01000042.1"/>
</dbReference>